<dbReference type="Proteomes" id="UP001461498">
    <property type="component" value="Unassembled WGS sequence"/>
</dbReference>
<accession>A0AAW1D424</accession>
<dbReference type="AlphaFoldDB" id="A0AAW1D424"/>
<protein>
    <submittedName>
        <fullName evidence="2">Uncharacterized protein</fullName>
    </submittedName>
</protein>
<keyword evidence="1" id="KW-0175">Coiled coil</keyword>
<sequence length="330" mass="38297">MQHRDSIRDSMASAEFILPEEFITETLNVNQNQKSNSVTTANSADSNNIMFRNMIQHLIKPDSNDVYEKTDPKTSADKSLQDLLEQSKQAETNAVKCVTTANSVDSNSIMFRNMIQHLIKPDSVDVYEKTDPKTAADKSLQDLLEQSKQAETNAVKCEHNIFIEFFHDDQMDTLYKERIKEFIATVNNMDLPFLRKKKRKLSKKIRKASTIKKLSCTISKKPRRTSIEEMRTIEKTFDVVQKHGLFDAALKIDPEYRLLPIVCSCGEKCCDCILYTPYLNKLQLDKVPKKRIKTEPARYLCPTHRNSNINIMYQKARKRFFNQWNLKNIN</sequence>
<reference evidence="2 3" key="1">
    <citation type="submission" date="2022-12" db="EMBL/GenBank/DDBJ databases">
        <title>Chromosome-level genome assembly of true bugs.</title>
        <authorList>
            <person name="Ma L."/>
            <person name="Li H."/>
        </authorList>
    </citation>
    <scope>NUCLEOTIDE SEQUENCE [LARGE SCALE GENOMIC DNA]</scope>
    <source>
        <strain evidence="2">Lab_2022b</strain>
    </source>
</reference>
<gene>
    <name evidence="2" type="ORF">O3M35_009724</name>
</gene>
<evidence type="ECO:0000256" key="1">
    <source>
        <dbReference type="SAM" id="Coils"/>
    </source>
</evidence>
<organism evidence="2 3">
    <name type="scientific">Rhynocoris fuscipes</name>
    <dbReference type="NCBI Taxonomy" id="488301"/>
    <lineage>
        <taxon>Eukaryota</taxon>
        <taxon>Metazoa</taxon>
        <taxon>Ecdysozoa</taxon>
        <taxon>Arthropoda</taxon>
        <taxon>Hexapoda</taxon>
        <taxon>Insecta</taxon>
        <taxon>Pterygota</taxon>
        <taxon>Neoptera</taxon>
        <taxon>Paraneoptera</taxon>
        <taxon>Hemiptera</taxon>
        <taxon>Heteroptera</taxon>
        <taxon>Panheteroptera</taxon>
        <taxon>Cimicomorpha</taxon>
        <taxon>Reduviidae</taxon>
        <taxon>Harpactorinae</taxon>
        <taxon>Harpactorini</taxon>
        <taxon>Rhynocoris</taxon>
    </lineage>
</organism>
<name>A0AAW1D424_9HEMI</name>
<dbReference type="EMBL" id="JAPXFL010000006">
    <property type="protein sequence ID" value="KAK9505738.1"/>
    <property type="molecule type" value="Genomic_DNA"/>
</dbReference>
<evidence type="ECO:0000313" key="3">
    <source>
        <dbReference type="Proteomes" id="UP001461498"/>
    </source>
</evidence>
<evidence type="ECO:0000313" key="2">
    <source>
        <dbReference type="EMBL" id="KAK9505738.1"/>
    </source>
</evidence>
<proteinExistence type="predicted"/>
<feature type="coiled-coil region" evidence="1">
    <location>
        <begin position="133"/>
        <end position="160"/>
    </location>
</feature>
<comment type="caution">
    <text evidence="2">The sequence shown here is derived from an EMBL/GenBank/DDBJ whole genome shotgun (WGS) entry which is preliminary data.</text>
</comment>
<keyword evidence="3" id="KW-1185">Reference proteome</keyword>